<reference evidence="2" key="1">
    <citation type="submission" date="2021-04" db="EMBL/GenBank/DDBJ databases">
        <title>Oceanospirillales bacteria with DddD are important DMSP degraders in coastal seawater.</title>
        <authorList>
            <person name="Liu J."/>
        </authorList>
    </citation>
    <scope>NUCLEOTIDE SEQUENCE</scope>
    <source>
        <strain evidence="2">GY6</strain>
    </source>
</reference>
<proteinExistence type="predicted"/>
<keyword evidence="1" id="KW-1133">Transmembrane helix</keyword>
<keyword evidence="1" id="KW-0472">Membrane</keyword>
<feature type="transmembrane region" description="Helical" evidence="1">
    <location>
        <begin position="44"/>
        <end position="66"/>
    </location>
</feature>
<evidence type="ECO:0000313" key="2">
    <source>
        <dbReference type="EMBL" id="UTW05164.1"/>
    </source>
</evidence>
<feature type="transmembrane region" description="Helical" evidence="1">
    <location>
        <begin position="78"/>
        <end position="98"/>
    </location>
</feature>
<evidence type="ECO:0000256" key="1">
    <source>
        <dbReference type="SAM" id="Phobius"/>
    </source>
</evidence>
<evidence type="ECO:0000313" key="3">
    <source>
        <dbReference type="Proteomes" id="UP001059950"/>
    </source>
</evidence>
<name>A0ABY5H0U6_9GAMM</name>
<protein>
    <submittedName>
        <fullName evidence="2">Uncharacterized protein</fullName>
    </submittedName>
</protein>
<organism evidence="2 3">
    <name type="scientific">Amphritea atlantica</name>
    <dbReference type="NCBI Taxonomy" id="355243"/>
    <lineage>
        <taxon>Bacteria</taxon>
        <taxon>Pseudomonadati</taxon>
        <taxon>Pseudomonadota</taxon>
        <taxon>Gammaproteobacteria</taxon>
        <taxon>Oceanospirillales</taxon>
        <taxon>Oceanospirillaceae</taxon>
        <taxon>Amphritea</taxon>
    </lineage>
</organism>
<keyword evidence="1" id="KW-0812">Transmembrane</keyword>
<feature type="transmembrane region" description="Helical" evidence="1">
    <location>
        <begin position="7"/>
        <end position="24"/>
    </location>
</feature>
<accession>A0ABY5H0U6</accession>
<gene>
    <name evidence="2" type="ORF">KDX31_09290</name>
</gene>
<sequence length="101" mass="11180">MSKRTSIIWLPALLGIILAVVTKIDLYQFHSQSIDVQTMLSREIPIVLFGMLFAAVVFMSSFYWLLKRNWVVALQSVVSPLIFLVLFGVGGAMGGAFLNAT</sequence>
<keyword evidence="3" id="KW-1185">Reference proteome</keyword>
<dbReference type="Proteomes" id="UP001059950">
    <property type="component" value="Chromosome"/>
</dbReference>
<dbReference type="EMBL" id="CP073344">
    <property type="protein sequence ID" value="UTW05164.1"/>
    <property type="molecule type" value="Genomic_DNA"/>
</dbReference>